<keyword evidence="8" id="KW-1015">Disulfide bond</keyword>
<evidence type="ECO:0000256" key="3">
    <source>
        <dbReference type="ARBA" id="ARBA00009034"/>
    </source>
</evidence>
<name>A0A0M5N0M8_9SAUR</name>
<keyword evidence="11" id="KW-0732">Signal</keyword>
<evidence type="ECO:0000256" key="7">
    <source>
        <dbReference type="ARBA" id="ARBA00022702"/>
    </source>
</evidence>
<evidence type="ECO:0000256" key="8">
    <source>
        <dbReference type="ARBA" id="ARBA00023157"/>
    </source>
</evidence>
<dbReference type="PANTHER" id="PTHR11454">
    <property type="entry name" value="INSULIN/INSULIN GROWTH FACTOR"/>
    <property type="match status" value="1"/>
</dbReference>
<dbReference type="GO" id="GO:0005179">
    <property type="term" value="F:hormone activity"/>
    <property type="evidence" value="ECO:0007669"/>
    <property type="project" value="UniProtKB-KW"/>
</dbReference>
<keyword evidence="6 10" id="KW-0313">Glucose metabolism</keyword>
<evidence type="ECO:0000256" key="6">
    <source>
        <dbReference type="ARBA" id="ARBA00022526"/>
    </source>
</evidence>
<dbReference type="PROSITE" id="PS00262">
    <property type="entry name" value="INSULIN"/>
    <property type="match status" value="1"/>
</dbReference>
<reference evidence="13" key="1">
    <citation type="journal article" date="2016" name="Gen. Comp. Endocrinol.">
        <title>Molecular characterization of insulin from squamate reptiles reveals sequence diversity and possible adaptive evolution.</title>
        <authorList>
            <person name="Yamagishi G."/>
            <person name="Yoshida A."/>
            <person name="Kobayashi A."/>
            <person name="Park M.K."/>
        </authorList>
    </citation>
    <scope>NUCLEOTIDE SEQUENCE</scope>
</reference>
<feature type="signal peptide" evidence="11">
    <location>
        <begin position="1"/>
        <end position="15"/>
    </location>
</feature>
<dbReference type="SMART" id="SM00078">
    <property type="entry name" value="IlGF"/>
    <property type="match status" value="1"/>
</dbReference>
<dbReference type="InterPro" id="IPR016179">
    <property type="entry name" value="Insulin-like"/>
</dbReference>
<feature type="chain" id="PRO_5013175721" description="Insulin" evidence="11">
    <location>
        <begin position="16"/>
        <end position="89"/>
    </location>
</feature>
<evidence type="ECO:0000256" key="11">
    <source>
        <dbReference type="SAM" id="SignalP"/>
    </source>
</evidence>
<evidence type="ECO:0000256" key="5">
    <source>
        <dbReference type="ARBA" id="ARBA00022525"/>
    </source>
</evidence>
<keyword evidence="9 10" id="KW-0119">Carbohydrate metabolism</keyword>
<dbReference type="Gene3D" id="1.10.100.10">
    <property type="entry name" value="Insulin-like"/>
    <property type="match status" value="1"/>
</dbReference>
<evidence type="ECO:0000256" key="2">
    <source>
        <dbReference type="ARBA" id="ARBA00004613"/>
    </source>
</evidence>
<comment type="function">
    <text evidence="1 10">Insulin decreases blood glucose concentration. It increases cell permeability to monosaccharides, amino acids and fatty acids. It accelerates glycolysis, the pentose phosphate cycle, and glycogen synthesis in liver.</text>
</comment>
<dbReference type="GO" id="GO:0006006">
    <property type="term" value="P:glucose metabolic process"/>
    <property type="evidence" value="ECO:0007669"/>
    <property type="project" value="UniProtKB-UniRule"/>
</dbReference>
<comment type="subcellular location">
    <subcellularLocation>
        <location evidence="2 10">Secreted</location>
    </subcellularLocation>
</comment>
<dbReference type="Pfam" id="PF00049">
    <property type="entry name" value="Insulin"/>
    <property type="match status" value="1"/>
</dbReference>
<comment type="subunit">
    <text evidence="4 10">Heterodimer of a B chain and an A chain linked by two disulfide bonds.</text>
</comment>
<dbReference type="SUPFAM" id="SSF56994">
    <property type="entry name" value="Insulin-like"/>
    <property type="match status" value="1"/>
</dbReference>
<dbReference type="InterPro" id="IPR022353">
    <property type="entry name" value="Insulin_CS"/>
</dbReference>
<evidence type="ECO:0000256" key="10">
    <source>
        <dbReference type="RuleBase" id="RU000406"/>
    </source>
</evidence>
<evidence type="ECO:0000259" key="12">
    <source>
        <dbReference type="SMART" id="SM00078"/>
    </source>
</evidence>
<dbReference type="InterPro" id="IPR004825">
    <property type="entry name" value="Insulin"/>
</dbReference>
<evidence type="ECO:0000256" key="1">
    <source>
        <dbReference type="ARBA" id="ARBA00002985"/>
    </source>
</evidence>
<dbReference type="AlphaFoldDB" id="A0A0M5N0M8"/>
<protein>
    <recommendedName>
        <fullName evidence="10">Insulin</fullName>
    </recommendedName>
</protein>
<gene>
    <name evidence="13" type="primary">INS</name>
</gene>
<proteinExistence type="evidence at transcript level"/>
<keyword evidence="5 10" id="KW-0964">Secreted</keyword>
<accession>A0A0M5N0M8</accession>
<dbReference type="PRINTS" id="PR00277">
    <property type="entry name" value="INSULIN"/>
</dbReference>
<dbReference type="CDD" id="cd04367">
    <property type="entry name" value="IlGF_insulin_like"/>
    <property type="match status" value="1"/>
</dbReference>
<sequence>LLALIAVLAPLASHAFPSQHLCGRQLVEALALICGDQGFYYNPQKRYTEDLLDEALSFQPHEIMKRGIVEQCCDNICPLHVLESYCNSK</sequence>
<comment type="similarity">
    <text evidence="3 10">Belongs to the insulin family.</text>
</comment>
<dbReference type="EMBL" id="LC020042">
    <property type="protein sequence ID" value="BAS32710.1"/>
    <property type="molecule type" value="mRNA"/>
</dbReference>
<evidence type="ECO:0000313" key="13">
    <source>
        <dbReference type="EMBL" id="BAS32710.1"/>
    </source>
</evidence>
<organism evidence="13">
    <name type="scientific">Cyrtodactylus quadrivirgatus</name>
    <dbReference type="NCBI Taxonomy" id="751993"/>
    <lineage>
        <taxon>Eukaryota</taxon>
        <taxon>Metazoa</taxon>
        <taxon>Chordata</taxon>
        <taxon>Craniata</taxon>
        <taxon>Vertebrata</taxon>
        <taxon>Euteleostomi</taxon>
        <taxon>Lepidosauria</taxon>
        <taxon>Squamata</taxon>
        <taxon>Bifurcata</taxon>
        <taxon>Gekkota</taxon>
        <taxon>Gekkonidae</taxon>
        <taxon>Gekkoninae</taxon>
        <taxon>Cyrtodactylus</taxon>
    </lineage>
</organism>
<dbReference type="InterPro" id="IPR022352">
    <property type="entry name" value="Ins/IGF/rlx"/>
</dbReference>
<feature type="domain" description="Insulin-like" evidence="12">
    <location>
        <begin position="19"/>
        <end position="86"/>
    </location>
</feature>
<dbReference type="PRINTS" id="PR00276">
    <property type="entry name" value="INSULINFAMLY"/>
</dbReference>
<evidence type="ECO:0000256" key="9">
    <source>
        <dbReference type="ARBA" id="ARBA00023277"/>
    </source>
</evidence>
<dbReference type="GO" id="GO:0005615">
    <property type="term" value="C:extracellular space"/>
    <property type="evidence" value="ECO:0007669"/>
    <property type="project" value="TreeGrafter"/>
</dbReference>
<keyword evidence="7 10" id="KW-0372">Hormone</keyword>
<dbReference type="InterPro" id="IPR036438">
    <property type="entry name" value="Insulin-like_sf"/>
</dbReference>
<dbReference type="PANTHER" id="PTHR11454:SF9">
    <property type="entry name" value="INSULIN"/>
    <property type="match status" value="1"/>
</dbReference>
<evidence type="ECO:0000256" key="4">
    <source>
        <dbReference type="ARBA" id="ARBA00011207"/>
    </source>
</evidence>
<feature type="non-terminal residue" evidence="13">
    <location>
        <position position="1"/>
    </location>
</feature>